<dbReference type="InterPro" id="IPR029063">
    <property type="entry name" value="SAM-dependent_MTases_sf"/>
</dbReference>
<evidence type="ECO:0000259" key="6">
    <source>
        <dbReference type="PROSITE" id="PS50123"/>
    </source>
</evidence>
<name>A0A194AKJ1_9BACT</name>
<keyword evidence="8" id="KW-1185">Reference proteome</keyword>
<dbReference type="InterPro" id="IPR036804">
    <property type="entry name" value="CheR_N_sf"/>
</dbReference>
<dbReference type="OrthoDB" id="9786165at2"/>
<dbReference type="InterPro" id="IPR026024">
    <property type="entry name" value="Chemotaxis_MeTrfase_CheR"/>
</dbReference>
<dbReference type="GO" id="GO:0032259">
    <property type="term" value="P:methylation"/>
    <property type="evidence" value="ECO:0007669"/>
    <property type="project" value="UniProtKB-KW"/>
</dbReference>
<evidence type="ECO:0000256" key="1">
    <source>
        <dbReference type="ARBA" id="ARBA00001541"/>
    </source>
</evidence>
<dbReference type="STRING" id="1592317.DPF_1951"/>
<keyword evidence="4" id="KW-0808">Transferase</keyword>
<keyword evidence="5" id="KW-0949">S-adenosyl-L-methionine</keyword>
<dbReference type="InterPro" id="IPR022641">
    <property type="entry name" value="CheR_N"/>
</dbReference>
<evidence type="ECO:0000256" key="4">
    <source>
        <dbReference type="ARBA" id="ARBA00022679"/>
    </source>
</evidence>
<dbReference type="PRINTS" id="PR00996">
    <property type="entry name" value="CHERMTFRASE"/>
</dbReference>
<dbReference type="EC" id="2.1.1.80" evidence="2"/>
<gene>
    <name evidence="7" type="ORF">DPF_1951</name>
</gene>
<dbReference type="Proteomes" id="UP000095200">
    <property type="component" value="Unassembled WGS sequence"/>
</dbReference>
<dbReference type="InterPro" id="IPR000780">
    <property type="entry name" value="CheR_MeTrfase"/>
</dbReference>
<dbReference type="Gene3D" id="3.40.50.150">
    <property type="entry name" value="Vaccinia Virus protein VP39"/>
    <property type="match status" value="1"/>
</dbReference>
<dbReference type="SMART" id="SM00138">
    <property type="entry name" value="MeTrc"/>
    <property type="match status" value="1"/>
</dbReference>
<accession>A0A194AKJ1</accession>
<reference evidence="8" key="1">
    <citation type="submission" date="2016-06" db="EMBL/GenBank/DDBJ databases">
        <title>Draft genome sequence of Desulfoplanes formicivorans strain Pf12B.</title>
        <authorList>
            <person name="Watanabe M."/>
            <person name="Kojima H."/>
            <person name="Fukui M."/>
        </authorList>
    </citation>
    <scope>NUCLEOTIDE SEQUENCE [LARGE SCALE GENOMIC DNA]</scope>
    <source>
        <strain evidence="8">Pf12B</strain>
    </source>
</reference>
<dbReference type="SUPFAM" id="SSF47757">
    <property type="entry name" value="Chemotaxis receptor methyltransferase CheR, N-terminal domain"/>
    <property type="match status" value="1"/>
</dbReference>
<evidence type="ECO:0000256" key="5">
    <source>
        <dbReference type="ARBA" id="ARBA00022691"/>
    </source>
</evidence>
<dbReference type="GO" id="GO:0008983">
    <property type="term" value="F:protein-glutamate O-methyltransferase activity"/>
    <property type="evidence" value="ECO:0007669"/>
    <property type="project" value="UniProtKB-EC"/>
</dbReference>
<feature type="domain" description="CheR-type methyltransferase" evidence="6">
    <location>
        <begin position="10"/>
        <end position="292"/>
    </location>
</feature>
<evidence type="ECO:0000256" key="2">
    <source>
        <dbReference type="ARBA" id="ARBA00012534"/>
    </source>
</evidence>
<comment type="caution">
    <text evidence="7">The sequence shown here is derived from an EMBL/GenBank/DDBJ whole genome shotgun (WGS) entry which is preliminary data.</text>
</comment>
<dbReference type="EMBL" id="BDFE01000017">
    <property type="protein sequence ID" value="GAU09229.1"/>
    <property type="molecule type" value="Genomic_DNA"/>
</dbReference>
<protein>
    <recommendedName>
        <fullName evidence="2">protein-glutamate O-methyltransferase</fullName>
        <ecNumber evidence="2">2.1.1.80</ecNumber>
    </recommendedName>
</protein>
<dbReference type="SUPFAM" id="SSF53335">
    <property type="entry name" value="S-adenosyl-L-methionine-dependent methyltransferases"/>
    <property type="match status" value="1"/>
</dbReference>
<dbReference type="InterPro" id="IPR022642">
    <property type="entry name" value="CheR_C"/>
</dbReference>
<evidence type="ECO:0000313" key="7">
    <source>
        <dbReference type="EMBL" id="GAU09229.1"/>
    </source>
</evidence>
<dbReference type="RefSeq" id="WP_069859493.1">
    <property type="nucleotide sequence ID" value="NZ_BDFE01000017.1"/>
</dbReference>
<dbReference type="Pfam" id="PF03705">
    <property type="entry name" value="CheR_N"/>
    <property type="match status" value="1"/>
</dbReference>
<proteinExistence type="predicted"/>
<keyword evidence="3" id="KW-0489">Methyltransferase</keyword>
<dbReference type="PANTHER" id="PTHR24422:SF10">
    <property type="entry name" value="CHEMOTAXIS PROTEIN METHYLTRANSFERASE 2"/>
    <property type="match status" value="1"/>
</dbReference>
<organism evidence="7 8">
    <name type="scientific">Desulfoplanes formicivorans</name>
    <dbReference type="NCBI Taxonomy" id="1592317"/>
    <lineage>
        <taxon>Bacteria</taxon>
        <taxon>Pseudomonadati</taxon>
        <taxon>Thermodesulfobacteriota</taxon>
        <taxon>Desulfovibrionia</taxon>
        <taxon>Desulfovibrionales</taxon>
        <taxon>Desulfoplanaceae</taxon>
        <taxon>Desulfoplanes</taxon>
    </lineage>
</organism>
<dbReference type="AlphaFoldDB" id="A0A194AKJ1"/>
<dbReference type="Gene3D" id="1.10.155.10">
    <property type="entry name" value="Chemotaxis receptor methyltransferase CheR, N-terminal domain"/>
    <property type="match status" value="1"/>
</dbReference>
<dbReference type="PANTHER" id="PTHR24422">
    <property type="entry name" value="CHEMOTAXIS PROTEIN METHYLTRANSFERASE"/>
    <property type="match status" value="1"/>
</dbReference>
<sequence length="292" mass="33935">MSLLSSSPISLHKTPTITDAEFRNLRDFIYQRTGIHVSERRKYLLETRLGTRLKALELRNFSEYFQYLTASPHRTKELELLFEKITTNETSFFRDIRQLDVFKTYALKPVLDAQIKSGNKELNIWCAGCSSGEEAYTLSIMLYEVLKMSIIGWKISIFANDLSAAMIAKAKRGLYSEYSLRNTPKEIIDKYFIPEPGGFKVHPKVQKFVTFQMLNLNDTLAIKRIPRSHFVFCRNVIIYFDDVMKRKVVNQFYDNLLPKGYLIIGHSESLHKYARFFIPQANPGGIIYQKAK</sequence>
<dbReference type="Pfam" id="PF01739">
    <property type="entry name" value="CheR"/>
    <property type="match status" value="1"/>
</dbReference>
<comment type="catalytic activity">
    <reaction evidence="1">
        <text>L-glutamyl-[protein] + S-adenosyl-L-methionine = [protein]-L-glutamate 5-O-methyl ester + S-adenosyl-L-homocysteine</text>
        <dbReference type="Rhea" id="RHEA:24452"/>
        <dbReference type="Rhea" id="RHEA-COMP:10208"/>
        <dbReference type="Rhea" id="RHEA-COMP:10311"/>
        <dbReference type="ChEBI" id="CHEBI:29973"/>
        <dbReference type="ChEBI" id="CHEBI:57856"/>
        <dbReference type="ChEBI" id="CHEBI:59789"/>
        <dbReference type="ChEBI" id="CHEBI:82795"/>
        <dbReference type="EC" id="2.1.1.80"/>
    </reaction>
</comment>
<evidence type="ECO:0000313" key="8">
    <source>
        <dbReference type="Proteomes" id="UP000095200"/>
    </source>
</evidence>
<dbReference type="InterPro" id="IPR050903">
    <property type="entry name" value="Bact_Chemotaxis_MeTrfase"/>
</dbReference>
<dbReference type="PROSITE" id="PS50123">
    <property type="entry name" value="CHER"/>
    <property type="match status" value="1"/>
</dbReference>
<evidence type="ECO:0000256" key="3">
    <source>
        <dbReference type="ARBA" id="ARBA00022603"/>
    </source>
</evidence>
<dbReference type="PIRSF" id="PIRSF000410">
    <property type="entry name" value="CheR"/>
    <property type="match status" value="1"/>
</dbReference>